<keyword evidence="2" id="KW-1185">Reference proteome</keyword>
<dbReference type="AlphaFoldDB" id="A0A1S3DUC7"/>
<dbReference type="CTD" id="36732"/>
<dbReference type="PaxDb" id="121845-A0A1S3DUC7"/>
<dbReference type="GO" id="GO:0005829">
    <property type="term" value="C:cytosol"/>
    <property type="evidence" value="ECO:0007669"/>
    <property type="project" value="TreeGrafter"/>
</dbReference>
<protein>
    <submittedName>
        <fullName evidence="3">Importin-11</fullName>
    </submittedName>
</protein>
<name>A0A1S3DUC7_DIACI</name>
<evidence type="ECO:0000313" key="3">
    <source>
        <dbReference type="RefSeq" id="XP_008487748.1"/>
    </source>
</evidence>
<evidence type="ECO:0000313" key="2">
    <source>
        <dbReference type="Proteomes" id="UP000079169"/>
    </source>
</evidence>
<accession>A0A1S3DUC7</accession>
<dbReference type="InterPro" id="IPR058669">
    <property type="entry name" value="TPR_IPO7/11-like"/>
</dbReference>
<dbReference type="GeneID" id="103524513"/>
<evidence type="ECO:0000259" key="1">
    <source>
        <dbReference type="Pfam" id="PF25758"/>
    </source>
</evidence>
<proteinExistence type="predicted"/>
<dbReference type="GO" id="GO:0006606">
    <property type="term" value="P:protein import into nucleus"/>
    <property type="evidence" value="ECO:0007669"/>
    <property type="project" value="TreeGrafter"/>
</dbReference>
<organism evidence="2 3">
    <name type="scientific">Diaphorina citri</name>
    <name type="common">Asian citrus psyllid</name>
    <dbReference type="NCBI Taxonomy" id="121845"/>
    <lineage>
        <taxon>Eukaryota</taxon>
        <taxon>Metazoa</taxon>
        <taxon>Ecdysozoa</taxon>
        <taxon>Arthropoda</taxon>
        <taxon>Hexapoda</taxon>
        <taxon>Insecta</taxon>
        <taxon>Pterygota</taxon>
        <taxon>Neoptera</taxon>
        <taxon>Paraneoptera</taxon>
        <taxon>Hemiptera</taxon>
        <taxon>Sternorrhyncha</taxon>
        <taxon>Psylloidea</taxon>
        <taxon>Psyllidae</taxon>
        <taxon>Diaphorininae</taxon>
        <taxon>Diaphorina</taxon>
    </lineage>
</organism>
<dbReference type="GO" id="GO:0005635">
    <property type="term" value="C:nuclear envelope"/>
    <property type="evidence" value="ECO:0007669"/>
    <property type="project" value="TreeGrafter"/>
</dbReference>
<dbReference type="PANTHER" id="PTHR10997">
    <property type="entry name" value="IMPORTIN-7, 8, 11"/>
    <property type="match status" value="1"/>
</dbReference>
<dbReference type="Pfam" id="PF25758">
    <property type="entry name" value="TPR_IPO11"/>
    <property type="match status" value="1"/>
</dbReference>
<dbReference type="SUPFAM" id="SSF48371">
    <property type="entry name" value="ARM repeat"/>
    <property type="match status" value="1"/>
</dbReference>
<reference evidence="3" key="1">
    <citation type="submission" date="2025-08" db="UniProtKB">
        <authorList>
            <consortium name="RefSeq"/>
        </authorList>
    </citation>
    <scope>IDENTIFICATION</scope>
</reference>
<dbReference type="RefSeq" id="XP_008487748.1">
    <property type="nucleotide sequence ID" value="XM_008489526.2"/>
</dbReference>
<dbReference type="InterPro" id="IPR011989">
    <property type="entry name" value="ARM-like"/>
</dbReference>
<dbReference type="STRING" id="121845.A0A1S3DUC7"/>
<dbReference type="KEGG" id="dci:103524513"/>
<gene>
    <name evidence="3" type="primary">LOC103524513</name>
</gene>
<dbReference type="Gene3D" id="1.25.10.10">
    <property type="entry name" value="Leucine-rich Repeat Variant"/>
    <property type="match status" value="1"/>
</dbReference>
<dbReference type="Proteomes" id="UP000079169">
    <property type="component" value="Unplaced"/>
</dbReference>
<dbReference type="InterPro" id="IPR016024">
    <property type="entry name" value="ARM-type_fold"/>
</dbReference>
<sequence>MDEWFQSSLRTELQIKDNNYRIIRKRVAWLLGNWSNVKFSSALRPVLYEALLPLMSPDEDLAVRLSACKAFKMCVDDFDFKTEQFLPFVNVYFNTLYKLLCDAKECDTKMHVLNVCSFLIVRMGSSIADFAHDIFESLPLLWAQSEDHNLLRAAIVTTLTHLTVAAGKVHSIVPQVIKYCTDTEQEQCLYMIEDGLELWLRVLQQSSTLPPALDELFPSLLTVLKDTSDYYVACSKILRVSLPPTSGTISK</sequence>
<feature type="domain" description="Importin-7/11-like TPR repeats" evidence="1">
    <location>
        <begin position="154"/>
        <end position="239"/>
    </location>
</feature>
<dbReference type="PANTHER" id="PTHR10997:SF7">
    <property type="entry name" value="IMPORTIN-11"/>
    <property type="match status" value="1"/>
</dbReference>